<gene>
    <name evidence="2" type="ORF">CC86DRAFT_61590</name>
</gene>
<name>A0A6A6ZUA2_9PLEO</name>
<reference evidence="2" key="1">
    <citation type="journal article" date="2020" name="Stud. Mycol.">
        <title>101 Dothideomycetes genomes: a test case for predicting lifestyles and emergence of pathogens.</title>
        <authorList>
            <person name="Haridas S."/>
            <person name="Albert R."/>
            <person name="Binder M."/>
            <person name="Bloem J."/>
            <person name="Labutti K."/>
            <person name="Salamov A."/>
            <person name="Andreopoulos B."/>
            <person name="Baker S."/>
            <person name="Barry K."/>
            <person name="Bills G."/>
            <person name="Bluhm B."/>
            <person name="Cannon C."/>
            <person name="Castanera R."/>
            <person name="Culley D."/>
            <person name="Daum C."/>
            <person name="Ezra D."/>
            <person name="Gonzalez J."/>
            <person name="Henrissat B."/>
            <person name="Kuo A."/>
            <person name="Liang C."/>
            <person name="Lipzen A."/>
            <person name="Lutzoni F."/>
            <person name="Magnuson J."/>
            <person name="Mondo S."/>
            <person name="Nolan M."/>
            <person name="Ohm R."/>
            <person name="Pangilinan J."/>
            <person name="Park H.-J."/>
            <person name="Ramirez L."/>
            <person name="Alfaro M."/>
            <person name="Sun H."/>
            <person name="Tritt A."/>
            <person name="Yoshinaga Y."/>
            <person name="Zwiers L.-H."/>
            <person name="Turgeon B."/>
            <person name="Goodwin S."/>
            <person name="Spatafora J."/>
            <person name="Crous P."/>
            <person name="Grigoriev I."/>
        </authorList>
    </citation>
    <scope>NUCLEOTIDE SEQUENCE</scope>
    <source>
        <strain evidence="2">CBS 113818</strain>
    </source>
</reference>
<feature type="region of interest" description="Disordered" evidence="1">
    <location>
        <begin position="148"/>
        <end position="351"/>
    </location>
</feature>
<feature type="compositionally biased region" description="Polar residues" evidence="1">
    <location>
        <begin position="473"/>
        <end position="486"/>
    </location>
</feature>
<feature type="region of interest" description="Disordered" evidence="1">
    <location>
        <begin position="409"/>
        <end position="611"/>
    </location>
</feature>
<proteinExistence type="predicted"/>
<organism evidence="2 3">
    <name type="scientific">Ophiobolus disseminans</name>
    <dbReference type="NCBI Taxonomy" id="1469910"/>
    <lineage>
        <taxon>Eukaryota</taxon>
        <taxon>Fungi</taxon>
        <taxon>Dikarya</taxon>
        <taxon>Ascomycota</taxon>
        <taxon>Pezizomycotina</taxon>
        <taxon>Dothideomycetes</taxon>
        <taxon>Pleosporomycetidae</taxon>
        <taxon>Pleosporales</taxon>
        <taxon>Pleosporineae</taxon>
        <taxon>Phaeosphaeriaceae</taxon>
        <taxon>Ophiobolus</taxon>
    </lineage>
</organism>
<feature type="compositionally biased region" description="Polar residues" evidence="1">
    <location>
        <begin position="288"/>
        <end position="299"/>
    </location>
</feature>
<keyword evidence="3" id="KW-1185">Reference proteome</keyword>
<feature type="compositionally biased region" description="Polar residues" evidence="1">
    <location>
        <begin position="250"/>
        <end position="265"/>
    </location>
</feature>
<evidence type="ECO:0000313" key="3">
    <source>
        <dbReference type="Proteomes" id="UP000799424"/>
    </source>
</evidence>
<feature type="compositionally biased region" description="Basic and acidic residues" evidence="1">
    <location>
        <begin position="276"/>
        <end position="286"/>
    </location>
</feature>
<dbReference type="AlphaFoldDB" id="A0A6A6ZUA2"/>
<sequence length="737" mass="81544">MPPLNSSNQPAYRSAYHGFAMDIHGRFINFVCRPDDSHRHNGYWRFASRQDEHRAYETGLHTPEDILVGVADGDGPYNDIRLRWVPGYIDPNMQGAMVGNARAHLVDLFDIRRFLGKELSFRGQVPLYPAHPALKEFWERRRAVLRAQEQPARPTTLRTSTHSPNIALLSPGSRTPTGLHAVYTRQGSQSHGNGRHDSNAAAGLKSQTPPSRIATSRAHLPSTKLTSVGPPLANQGASQSPRSTEAKKAQANNHSKPGSQAAQPRNNHRPPVDQVYTHHEVQDHQKSHSGAQQWGQVTQPRKPPGPPHSQPHLGAPDILQTQRLDQIRPSPPSFPSTQTANDRQYAAAPAQSDPALHKLKYGFSSPFEPLTGDSPNPPLGPSLNLKLPDDRAQQLARQRAEQFTKQHARQLANQRAEQLTKQHAEQLAQQRAQHFSHQYEQAQLLPSRPPPLDHDSFDSEGPLLSNDPLPWNSEPSPNAPTLNHSLPNAPALTRSPLNTLSSVEKAPPNPPLADPNRRPAAGSASSTTGYPPVTAASTTNMHKPSTPDLLNKKLQRHDIPTPAPNPANPLKRSLAPSNDKQLQPKKQKIHDQRDANDVISEPVQSPPEDPDMYPGLACMDCGEDVGHKWDCYIGNLKPLPKLTMLDYRNFADSVERFDPGPWTTHEPPQLQKEPEDPLLEIQGIAEFIRDQDTYKDDAALYALPNDLLILQWAFQTSPDVEMVDPAYNSATSEPEGD</sequence>
<feature type="compositionally biased region" description="Polar residues" evidence="1">
    <location>
        <begin position="523"/>
        <end position="543"/>
    </location>
</feature>
<evidence type="ECO:0000313" key="2">
    <source>
        <dbReference type="EMBL" id="KAF2823895.1"/>
    </source>
</evidence>
<accession>A0A6A6ZUA2</accession>
<feature type="compositionally biased region" description="Polar residues" evidence="1">
    <location>
        <begin position="425"/>
        <end position="441"/>
    </location>
</feature>
<dbReference type="OrthoDB" id="445357at2759"/>
<dbReference type="EMBL" id="MU006231">
    <property type="protein sequence ID" value="KAF2823895.1"/>
    <property type="molecule type" value="Genomic_DNA"/>
</dbReference>
<protein>
    <submittedName>
        <fullName evidence="2">Uncharacterized protein</fullName>
    </submittedName>
</protein>
<dbReference type="Proteomes" id="UP000799424">
    <property type="component" value="Unassembled WGS sequence"/>
</dbReference>
<feature type="compositionally biased region" description="Polar residues" evidence="1">
    <location>
        <begin position="205"/>
        <end position="214"/>
    </location>
</feature>
<evidence type="ECO:0000256" key="1">
    <source>
        <dbReference type="SAM" id="MobiDB-lite"/>
    </source>
</evidence>